<dbReference type="Proteomes" id="UP000765509">
    <property type="component" value="Unassembled WGS sequence"/>
</dbReference>
<gene>
    <name evidence="2" type="ORF">O181_059548</name>
</gene>
<dbReference type="AlphaFoldDB" id="A0A9Q3HWL8"/>
<organism evidence="2 3">
    <name type="scientific">Austropuccinia psidii MF-1</name>
    <dbReference type="NCBI Taxonomy" id="1389203"/>
    <lineage>
        <taxon>Eukaryota</taxon>
        <taxon>Fungi</taxon>
        <taxon>Dikarya</taxon>
        <taxon>Basidiomycota</taxon>
        <taxon>Pucciniomycotina</taxon>
        <taxon>Pucciniomycetes</taxon>
        <taxon>Pucciniales</taxon>
        <taxon>Sphaerophragmiaceae</taxon>
        <taxon>Austropuccinia</taxon>
    </lineage>
</organism>
<name>A0A9Q3HWL8_9BASI</name>
<proteinExistence type="predicted"/>
<evidence type="ECO:0000256" key="1">
    <source>
        <dbReference type="SAM" id="MobiDB-lite"/>
    </source>
</evidence>
<reference evidence="2" key="1">
    <citation type="submission" date="2021-03" db="EMBL/GenBank/DDBJ databases">
        <title>Draft genome sequence of rust myrtle Austropuccinia psidii MF-1, a brazilian biotype.</title>
        <authorList>
            <person name="Quecine M.C."/>
            <person name="Pachon D.M.R."/>
            <person name="Bonatelli M.L."/>
            <person name="Correr F.H."/>
            <person name="Franceschini L.M."/>
            <person name="Leite T.F."/>
            <person name="Margarido G.R.A."/>
            <person name="Almeida C.A."/>
            <person name="Ferrarezi J.A."/>
            <person name="Labate C.A."/>
        </authorList>
    </citation>
    <scope>NUCLEOTIDE SEQUENCE</scope>
    <source>
        <strain evidence="2">MF-1</strain>
    </source>
</reference>
<sequence length="138" mass="15744">MGSLGPFRLKPNEAKSGQVSNPPASKARWGPTEPILAPNLKNPKNGQKDSRNHILATFQPWPLETTRGHQLRSRKVSPPFMGRPLLHQCTPYQRIQSWCIYGIVYPYAPLFPRNPMRMFSVPHCVFSIQLPKSITHFE</sequence>
<accession>A0A9Q3HWL8</accession>
<evidence type="ECO:0000313" key="2">
    <source>
        <dbReference type="EMBL" id="MBW0519833.1"/>
    </source>
</evidence>
<dbReference type="EMBL" id="AVOT02027677">
    <property type="protein sequence ID" value="MBW0519833.1"/>
    <property type="molecule type" value="Genomic_DNA"/>
</dbReference>
<protein>
    <submittedName>
        <fullName evidence="2">Uncharacterized protein</fullName>
    </submittedName>
</protein>
<comment type="caution">
    <text evidence="2">The sequence shown here is derived from an EMBL/GenBank/DDBJ whole genome shotgun (WGS) entry which is preliminary data.</text>
</comment>
<feature type="region of interest" description="Disordered" evidence="1">
    <location>
        <begin position="1"/>
        <end position="51"/>
    </location>
</feature>
<evidence type="ECO:0000313" key="3">
    <source>
        <dbReference type="Proteomes" id="UP000765509"/>
    </source>
</evidence>
<keyword evidence="3" id="KW-1185">Reference proteome</keyword>